<comment type="function">
    <text evidence="4">Involved in the system for phosphate transport across the cytoplasmic membrane.</text>
</comment>
<keyword evidence="7" id="KW-1185">Reference proteome</keyword>
<feature type="signal peptide" evidence="4">
    <location>
        <begin position="1"/>
        <end position="22"/>
    </location>
</feature>
<dbReference type="GO" id="GO:0005576">
    <property type="term" value="C:extracellular region"/>
    <property type="evidence" value="ECO:0007669"/>
    <property type="project" value="UniProtKB-SubCell"/>
</dbReference>
<dbReference type="SUPFAM" id="SSF53850">
    <property type="entry name" value="Periplasmic binding protein-like II"/>
    <property type="match status" value="1"/>
</dbReference>
<dbReference type="GO" id="GO:0042597">
    <property type="term" value="C:periplasmic space"/>
    <property type="evidence" value="ECO:0007669"/>
    <property type="project" value="UniProtKB-SubCell"/>
</dbReference>
<comment type="subcellular location">
    <subcellularLocation>
        <location evidence="4">Periplasm</location>
    </subcellularLocation>
    <subcellularLocation>
        <location evidence="4">Secreted</location>
    </subcellularLocation>
</comment>
<evidence type="ECO:0000256" key="1">
    <source>
        <dbReference type="ARBA" id="ARBA00008725"/>
    </source>
</evidence>
<dbReference type="PANTHER" id="PTHR30570:SF6">
    <property type="entry name" value="PHOSPHATE-BINDING PROTEIN PSTS"/>
    <property type="match status" value="1"/>
</dbReference>
<evidence type="ECO:0000256" key="2">
    <source>
        <dbReference type="ARBA" id="ARBA00022448"/>
    </source>
</evidence>
<dbReference type="AlphaFoldDB" id="A0A928YVA6"/>
<dbReference type="Proteomes" id="UP000652567">
    <property type="component" value="Unassembled WGS sequence"/>
</dbReference>
<sequence>MLQQFLRVLILCGFAAGSFAGAQPSDSSEYQPVSGIGGTLNSMGSDSLNNLLILWSEAFQRYYPAVNIQVQGTGSSIAPTALLEGTANLGPMSREMRATEKEIFASRYGYYPTAIPVALDVIAVYVHRNNPLTKLSMTQLDAIFSVSRRCGQAADIRFWGDLGLEGSWAKRDFERYSRHTVSGTYGFFKNTALCGGDFKADINEMPGSASVVNGVAGSINGIGYAGIGFKSAGVKSLAIDVAGKALLPNRENARSGSYPLVRTLYLYVNRHPDHPLSALETEFLKLIFSQEGQDIIAQDGYIPLPSEQLQQVRHTLGFAAEH</sequence>
<evidence type="ECO:0000256" key="4">
    <source>
        <dbReference type="RuleBase" id="RU367119"/>
    </source>
</evidence>
<dbReference type="GO" id="GO:0006817">
    <property type="term" value="P:phosphate ion transport"/>
    <property type="evidence" value="ECO:0007669"/>
    <property type="project" value="UniProtKB-UniRule"/>
</dbReference>
<keyword evidence="3 4" id="KW-0732">Signal</keyword>
<evidence type="ECO:0000313" key="6">
    <source>
        <dbReference type="EMBL" id="MBE8716863.1"/>
    </source>
</evidence>
<dbReference type="RefSeq" id="WP_193908267.1">
    <property type="nucleotide sequence ID" value="NZ_PRDL01000001.1"/>
</dbReference>
<feature type="chain" id="PRO_5038157478" description="Phosphate-binding protein" evidence="4">
    <location>
        <begin position="23"/>
        <end position="322"/>
    </location>
</feature>
<keyword evidence="4" id="KW-0574">Periplasm</keyword>
<dbReference type="InterPro" id="IPR050811">
    <property type="entry name" value="Phosphate_ABC_transporter"/>
</dbReference>
<keyword evidence="4" id="KW-0592">Phosphate transport</keyword>
<evidence type="ECO:0000313" key="7">
    <source>
        <dbReference type="Proteomes" id="UP000652567"/>
    </source>
</evidence>
<protein>
    <recommendedName>
        <fullName evidence="4">Phosphate-binding protein</fullName>
    </recommendedName>
</protein>
<dbReference type="CDD" id="cd13653">
    <property type="entry name" value="PBP2_phosphate_like_1"/>
    <property type="match status" value="1"/>
</dbReference>
<dbReference type="Gene3D" id="3.40.190.10">
    <property type="entry name" value="Periplasmic binding protein-like II"/>
    <property type="match status" value="2"/>
</dbReference>
<feature type="domain" description="PBP" evidence="5">
    <location>
        <begin position="37"/>
        <end position="291"/>
    </location>
</feature>
<comment type="similarity">
    <text evidence="1 4">Belongs to the PstS family.</text>
</comment>
<dbReference type="NCBIfam" id="TIGR02136">
    <property type="entry name" value="ptsS_2"/>
    <property type="match status" value="1"/>
</dbReference>
<keyword evidence="2 4" id="KW-0813">Transport</keyword>
<keyword evidence="4" id="KW-0964">Secreted</keyword>
<name>A0A928YVA6_9GAMM</name>
<gene>
    <name evidence="6" type="ORF">C4F51_06625</name>
</gene>
<organism evidence="6 7">
    <name type="scientific">Cellvibrio polysaccharolyticus</name>
    <dbReference type="NCBI Taxonomy" id="2082724"/>
    <lineage>
        <taxon>Bacteria</taxon>
        <taxon>Pseudomonadati</taxon>
        <taxon>Pseudomonadota</taxon>
        <taxon>Gammaproteobacteria</taxon>
        <taxon>Cellvibrionales</taxon>
        <taxon>Cellvibrionaceae</taxon>
        <taxon>Cellvibrio</taxon>
    </lineage>
</organism>
<comment type="caution">
    <text evidence="6">The sequence shown here is derived from an EMBL/GenBank/DDBJ whole genome shotgun (WGS) entry which is preliminary data.</text>
</comment>
<dbReference type="GO" id="GO:0042301">
    <property type="term" value="F:phosphate ion binding"/>
    <property type="evidence" value="ECO:0007669"/>
    <property type="project" value="UniProtKB-UniRule"/>
</dbReference>
<dbReference type="InterPro" id="IPR011862">
    <property type="entry name" value="Phos-bd"/>
</dbReference>
<dbReference type="PANTHER" id="PTHR30570">
    <property type="entry name" value="PERIPLASMIC PHOSPHATE BINDING COMPONENT OF PHOSPHATE ABC TRANSPORTER"/>
    <property type="match status" value="1"/>
</dbReference>
<dbReference type="GO" id="GO:0007155">
    <property type="term" value="P:cell adhesion"/>
    <property type="evidence" value="ECO:0007669"/>
    <property type="project" value="UniProtKB-UniRule"/>
</dbReference>
<proteinExistence type="inferred from homology"/>
<reference evidence="6" key="1">
    <citation type="submission" date="2018-07" db="EMBL/GenBank/DDBJ databases">
        <title>Genome assembly of strain Ka43.</title>
        <authorList>
            <person name="Kukolya J."/>
            <person name="Nagy I."/>
            <person name="Horvath B."/>
            <person name="Toth A."/>
        </authorList>
    </citation>
    <scope>NUCLEOTIDE SEQUENCE</scope>
    <source>
        <strain evidence="6">KB43</strain>
    </source>
</reference>
<evidence type="ECO:0000259" key="5">
    <source>
        <dbReference type="Pfam" id="PF12849"/>
    </source>
</evidence>
<accession>A0A928YVA6</accession>
<dbReference type="InterPro" id="IPR024370">
    <property type="entry name" value="PBP_domain"/>
</dbReference>
<evidence type="ECO:0000256" key="3">
    <source>
        <dbReference type="ARBA" id="ARBA00022729"/>
    </source>
</evidence>
<dbReference type="EMBL" id="PRDL01000001">
    <property type="protein sequence ID" value="MBE8716863.1"/>
    <property type="molecule type" value="Genomic_DNA"/>
</dbReference>
<dbReference type="Pfam" id="PF12849">
    <property type="entry name" value="PBP_like_2"/>
    <property type="match status" value="1"/>
</dbReference>